<comment type="caution">
    <text evidence="1">The sequence shown here is derived from an EMBL/GenBank/DDBJ whole genome shotgun (WGS) entry which is preliminary data.</text>
</comment>
<organism evidence="1 2">
    <name type="scientific">Neobacillus thermocopriae</name>
    <dbReference type="NCBI Taxonomy" id="1215031"/>
    <lineage>
        <taxon>Bacteria</taxon>
        <taxon>Bacillati</taxon>
        <taxon>Bacillota</taxon>
        <taxon>Bacilli</taxon>
        <taxon>Bacillales</taxon>
        <taxon>Bacillaceae</taxon>
        <taxon>Neobacillus</taxon>
    </lineage>
</organism>
<sequence length="46" mass="5299">MKFCVLRAKSLKKGKKILLSKWNNGQKKELGYFGTKLALFENVQIV</sequence>
<proteinExistence type="predicted"/>
<evidence type="ECO:0000313" key="1">
    <source>
        <dbReference type="EMBL" id="NEX78161.1"/>
    </source>
</evidence>
<protein>
    <submittedName>
        <fullName evidence="1">Uncharacterized protein</fullName>
    </submittedName>
</protein>
<accession>A0A6B3TPY2</accession>
<keyword evidence="2" id="KW-1185">Reference proteome</keyword>
<evidence type="ECO:0000313" key="2">
    <source>
        <dbReference type="Proteomes" id="UP000481621"/>
    </source>
</evidence>
<dbReference type="Proteomes" id="UP000481621">
    <property type="component" value="Unassembled WGS sequence"/>
</dbReference>
<reference evidence="1" key="1">
    <citation type="submission" date="2020-02" db="EMBL/GenBank/DDBJ databases">
        <title>Bacillus sedimentmangrovi sp. nov., isolated from sediment of the mangrove ecosystem.</title>
        <authorList>
            <person name="Liu G."/>
        </authorList>
    </citation>
    <scope>NUCLEOTIDE SEQUENCE [LARGE SCALE GENOMIC DNA]</scope>
    <source>
        <strain evidence="1">SgZ-7</strain>
    </source>
</reference>
<dbReference type="EMBL" id="JAAIUV010000004">
    <property type="protein sequence ID" value="NEX78161.1"/>
    <property type="molecule type" value="Genomic_DNA"/>
</dbReference>
<dbReference type="AlphaFoldDB" id="A0A6B3TPY2"/>
<name>A0A6B3TPY2_9BACI</name>
<gene>
    <name evidence="1" type="ORF">G4Z05_04555</name>
</gene>